<reference evidence="1 2" key="1">
    <citation type="submission" date="2018-06" db="EMBL/GenBank/DDBJ databases">
        <title>Comparative genomics reveals the genomic features of Rhizophagus irregularis, R. cerebriforme, R. diaphanum and Gigaspora rosea, and their symbiotic lifestyle signature.</title>
        <authorList>
            <person name="Morin E."/>
            <person name="San Clemente H."/>
            <person name="Chen E.C.H."/>
            <person name="De La Providencia I."/>
            <person name="Hainaut M."/>
            <person name="Kuo A."/>
            <person name="Kohler A."/>
            <person name="Murat C."/>
            <person name="Tang N."/>
            <person name="Roy S."/>
            <person name="Loubradou J."/>
            <person name="Henrissat B."/>
            <person name="Grigoriev I.V."/>
            <person name="Corradi N."/>
            <person name="Roux C."/>
            <person name="Martin F.M."/>
        </authorList>
    </citation>
    <scope>NUCLEOTIDE SEQUENCE [LARGE SCALE GENOMIC DNA]</scope>
    <source>
        <strain evidence="1 2">DAOM 227022</strain>
    </source>
</reference>
<accession>A0A397SAQ2</accession>
<name>A0A397SAQ2_9GLOM</name>
<gene>
    <name evidence="1" type="ORF">C1645_836372</name>
</gene>
<evidence type="ECO:0000313" key="2">
    <source>
        <dbReference type="Proteomes" id="UP000265703"/>
    </source>
</evidence>
<dbReference type="Proteomes" id="UP000265703">
    <property type="component" value="Unassembled WGS sequence"/>
</dbReference>
<organism evidence="1 2">
    <name type="scientific">Glomus cerebriforme</name>
    <dbReference type="NCBI Taxonomy" id="658196"/>
    <lineage>
        <taxon>Eukaryota</taxon>
        <taxon>Fungi</taxon>
        <taxon>Fungi incertae sedis</taxon>
        <taxon>Mucoromycota</taxon>
        <taxon>Glomeromycotina</taxon>
        <taxon>Glomeromycetes</taxon>
        <taxon>Glomerales</taxon>
        <taxon>Glomeraceae</taxon>
        <taxon>Glomus</taxon>
    </lineage>
</organism>
<evidence type="ECO:0000313" key="1">
    <source>
        <dbReference type="EMBL" id="RIA81806.1"/>
    </source>
</evidence>
<protein>
    <submittedName>
        <fullName evidence="1">Uncharacterized protein</fullName>
    </submittedName>
</protein>
<dbReference type="EMBL" id="QKYT01000741">
    <property type="protein sequence ID" value="RIA81806.1"/>
    <property type="molecule type" value="Genomic_DNA"/>
</dbReference>
<sequence>MKNPVRTGSKAAFALAYEKCEKHISNHPALPLFKAIQCFDPRFIQSNIAHHNIEDYRIIEEFQFPTDTLI</sequence>
<dbReference type="STRING" id="658196.A0A397SAQ2"/>
<keyword evidence="2" id="KW-1185">Reference proteome</keyword>
<dbReference type="AlphaFoldDB" id="A0A397SAQ2"/>
<comment type="caution">
    <text evidence="1">The sequence shown here is derived from an EMBL/GenBank/DDBJ whole genome shotgun (WGS) entry which is preliminary data.</text>
</comment>
<proteinExistence type="predicted"/>
<dbReference type="OrthoDB" id="2430477at2759"/>